<evidence type="ECO:0000313" key="2">
    <source>
        <dbReference type="EMBL" id="JAH35197.1"/>
    </source>
</evidence>
<sequence>MSDVNWFSLLWPLMHVTWLPESLLFFFLLY</sequence>
<proteinExistence type="predicted"/>
<name>A0A0E9S1V7_ANGAN</name>
<evidence type="ECO:0000256" key="1">
    <source>
        <dbReference type="SAM" id="Phobius"/>
    </source>
</evidence>
<reference evidence="2" key="2">
    <citation type="journal article" date="2015" name="Fish Shellfish Immunol.">
        <title>Early steps in the European eel (Anguilla anguilla)-Vibrio vulnificus interaction in the gills: Role of the RtxA13 toxin.</title>
        <authorList>
            <person name="Callol A."/>
            <person name="Pajuelo D."/>
            <person name="Ebbesson L."/>
            <person name="Teles M."/>
            <person name="MacKenzie S."/>
            <person name="Amaro C."/>
        </authorList>
    </citation>
    <scope>NUCLEOTIDE SEQUENCE</scope>
</reference>
<keyword evidence="1" id="KW-1133">Transmembrane helix</keyword>
<keyword evidence="1" id="KW-0812">Transmembrane</keyword>
<reference evidence="2" key="1">
    <citation type="submission" date="2014-11" db="EMBL/GenBank/DDBJ databases">
        <authorList>
            <person name="Amaro Gonzalez C."/>
        </authorList>
    </citation>
    <scope>NUCLEOTIDE SEQUENCE</scope>
</reference>
<protein>
    <submittedName>
        <fullName evidence="2">Uncharacterized protein</fullName>
    </submittedName>
</protein>
<keyword evidence="1" id="KW-0472">Membrane</keyword>
<dbReference type="AlphaFoldDB" id="A0A0E9S1V7"/>
<accession>A0A0E9S1V7</accession>
<organism evidence="2">
    <name type="scientific">Anguilla anguilla</name>
    <name type="common">European freshwater eel</name>
    <name type="synonym">Muraena anguilla</name>
    <dbReference type="NCBI Taxonomy" id="7936"/>
    <lineage>
        <taxon>Eukaryota</taxon>
        <taxon>Metazoa</taxon>
        <taxon>Chordata</taxon>
        <taxon>Craniata</taxon>
        <taxon>Vertebrata</taxon>
        <taxon>Euteleostomi</taxon>
        <taxon>Actinopterygii</taxon>
        <taxon>Neopterygii</taxon>
        <taxon>Teleostei</taxon>
        <taxon>Anguilliformes</taxon>
        <taxon>Anguillidae</taxon>
        <taxon>Anguilla</taxon>
    </lineage>
</organism>
<dbReference type="EMBL" id="GBXM01073380">
    <property type="protein sequence ID" value="JAH35197.1"/>
    <property type="molecule type" value="Transcribed_RNA"/>
</dbReference>
<feature type="transmembrane region" description="Helical" evidence="1">
    <location>
        <begin position="6"/>
        <end position="29"/>
    </location>
</feature>